<gene>
    <name evidence="1" type="ORF">MNOR_LOCUS11819</name>
</gene>
<dbReference type="Proteomes" id="UP001497623">
    <property type="component" value="Unassembled WGS sequence"/>
</dbReference>
<keyword evidence="2" id="KW-1185">Reference proteome</keyword>
<comment type="caution">
    <text evidence="1">The sequence shown here is derived from an EMBL/GenBank/DDBJ whole genome shotgun (WGS) entry which is preliminary data.</text>
</comment>
<accession>A0AAV2QGU9</accession>
<dbReference type="AlphaFoldDB" id="A0AAV2QGU9"/>
<name>A0AAV2QGU9_MEGNR</name>
<evidence type="ECO:0000313" key="2">
    <source>
        <dbReference type="Proteomes" id="UP001497623"/>
    </source>
</evidence>
<sequence length="346" mass="39774">MQASVRMEQRHAVQFMARLGRTASETHQLLSTAYQEDSLRKPATRTYHNRFHTMGISVYGQSPKMRKNRTRRNRKTRYSSIIKVEDKVKQNNLGSDAESNVSEDSSNDSFIGFKLCNNSNTGRKNSNNSFCESNFNIQLTRSNNEKSNFVKNQTNYHTDQTDLYTEQCHFGNEPSDYNYEFPLDNRNDSGIKGNNKIFFHNKQTTESDIHKNNLKYSNTYSNNVEEDTTLGSTMLENCQHESNIEENTDPNTEGAAMINMNMKYESNMAENNDHDTVVAVMENTMQTNAIMEKVMSDNDNQERNVRVNNETDTVVAVMENTMQTNAIIERVMSDNDNQGKKCKSKQ</sequence>
<reference evidence="1 2" key="1">
    <citation type="submission" date="2024-05" db="EMBL/GenBank/DDBJ databases">
        <authorList>
            <person name="Wallberg A."/>
        </authorList>
    </citation>
    <scope>NUCLEOTIDE SEQUENCE [LARGE SCALE GENOMIC DNA]</scope>
</reference>
<evidence type="ECO:0000313" key="1">
    <source>
        <dbReference type="EMBL" id="CAL4082307.1"/>
    </source>
</evidence>
<proteinExistence type="predicted"/>
<protein>
    <submittedName>
        <fullName evidence="1">Uncharacterized protein</fullName>
    </submittedName>
</protein>
<organism evidence="1 2">
    <name type="scientific">Meganyctiphanes norvegica</name>
    <name type="common">Northern krill</name>
    <name type="synonym">Thysanopoda norvegica</name>
    <dbReference type="NCBI Taxonomy" id="48144"/>
    <lineage>
        <taxon>Eukaryota</taxon>
        <taxon>Metazoa</taxon>
        <taxon>Ecdysozoa</taxon>
        <taxon>Arthropoda</taxon>
        <taxon>Crustacea</taxon>
        <taxon>Multicrustacea</taxon>
        <taxon>Malacostraca</taxon>
        <taxon>Eumalacostraca</taxon>
        <taxon>Eucarida</taxon>
        <taxon>Euphausiacea</taxon>
        <taxon>Euphausiidae</taxon>
        <taxon>Meganyctiphanes</taxon>
    </lineage>
</organism>
<dbReference type="EMBL" id="CAXKWB010006293">
    <property type="protein sequence ID" value="CAL4082307.1"/>
    <property type="molecule type" value="Genomic_DNA"/>
</dbReference>
<dbReference type="Gene3D" id="1.10.10.1450">
    <property type="match status" value="1"/>
</dbReference>